<evidence type="ECO:0000256" key="1">
    <source>
        <dbReference type="SAM" id="MobiDB-lite"/>
    </source>
</evidence>
<accession>A0A4U6VMM7</accession>
<feature type="compositionally biased region" description="Basic and acidic residues" evidence="1">
    <location>
        <begin position="27"/>
        <end position="37"/>
    </location>
</feature>
<reference evidence="2" key="1">
    <citation type="submission" date="2019-03" db="EMBL/GenBank/DDBJ databases">
        <title>WGS assembly of Setaria viridis.</title>
        <authorList>
            <person name="Huang P."/>
            <person name="Jenkins J."/>
            <person name="Grimwood J."/>
            <person name="Barry K."/>
            <person name="Healey A."/>
            <person name="Mamidi S."/>
            <person name="Sreedasyam A."/>
            <person name="Shu S."/>
            <person name="Feldman M."/>
            <person name="Wu J."/>
            <person name="Yu Y."/>
            <person name="Chen C."/>
            <person name="Johnson J."/>
            <person name="Rokhsar D."/>
            <person name="Baxter I."/>
            <person name="Schmutz J."/>
            <person name="Brutnell T."/>
            <person name="Kellogg E."/>
        </authorList>
    </citation>
    <scope>NUCLEOTIDE SEQUENCE [LARGE SCALE GENOMIC DNA]</scope>
</reference>
<proteinExistence type="predicted"/>
<sequence>MDGYPLCVAWLSSRRQRAAGGPVPAHGRSERRDDRGTRRVGGGSLPLQRGDELLLAGPRRELRRAAPEPAGERGHALLHTHGVVLNLLCQGQHVGIRGLAARQRRVRLAGDVAQERRYGGAHGVLRRRQPPQLLLPYPARGGGEPLGVGALRGRGHGLPPQRRDEGLVLRPRTPREQRQGSLDVRRFPRQHLRRLQGHGLGALDPVPGLGVEVAGVLQQRRLGP</sequence>
<protein>
    <submittedName>
        <fullName evidence="2">Uncharacterized protein</fullName>
    </submittedName>
</protein>
<dbReference type="Proteomes" id="UP000298652">
    <property type="component" value="Chromosome 3"/>
</dbReference>
<dbReference type="AlphaFoldDB" id="A0A4U6VMM7"/>
<evidence type="ECO:0000313" key="3">
    <source>
        <dbReference type="Proteomes" id="UP000298652"/>
    </source>
</evidence>
<keyword evidence="3" id="KW-1185">Reference proteome</keyword>
<gene>
    <name evidence="2" type="ORF">SEVIR_3G403601v2</name>
</gene>
<dbReference type="EMBL" id="CM016554">
    <property type="protein sequence ID" value="TKW29563.1"/>
    <property type="molecule type" value="Genomic_DNA"/>
</dbReference>
<dbReference type="Gramene" id="TKW29563">
    <property type="protein sequence ID" value="TKW29563"/>
    <property type="gene ID" value="SEVIR_3G403601v2"/>
</dbReference>
<feature type="region of interest" description="Disordered" evidence="1">
    <location>
        <begin position="18"/>
        <end position="49"/>
    </location>
</feature>
<evidence type="ECO:0000313" key="2">
    <source>
        <dbReference type="EMBL" id="TKW29563.1"/>
    </source>
</evidence>
<organism evidence="2 3">
    <name type="scientific">Setaria viridis</name>
    <name type="common">Green bristlegrass</name>
    <name type="synonym">Setaria italica subsp. viridis</name>
    <dbReference type="NCBI Taxonomy" id="4556"/>
    <lineage>
        <taxon>Eukaryota</taxon>
        <taxon>Viridiplantae</taxon>
        <taxon>Streptophyta</taxon>
        <taxon>Embryophyta</taxon>
        <taxon>Tracheophyta</taxon>
        <taxon>Spermatophyta</taxon>
        <taxon>Magnoliopsida</taxon>
        <taxon>Liliopsida</taxon>
        <taxon>Poales</taxon>
        <taxon>Poaceae</taxon>
        <taxon>PACMAD clade</taxon>
        <taxon>Panicoideae</taxon>
        <taxon>Panicodae</taxon>
        <taxon>Paniceae</taxon>
        <taxon>Cenchrinae</taxon>
        <taxon>Setaria</taxon>
    </lineage>
</organism>
<name>A0A4U6VMM7_SETVI</name>